<gene>
    <name evidence="1" type="ORF">AAE3_LOCUS11356</name>
</gene>
<evidence type="ECO:0008006" key="3">
    <source>
        <dbReference type="Google" id="ProtNLM"/>
    </source>
</evidence>
<name>A0A8S0XYZ5_CYCAE</name>
<keyword evidence="2" id="KW-1185">Reference proteome</keyword>
<reference evidence="1 2" key="1">
    <citation type="submission" date="2020-01" db="EMBL/GenBank/DDBJ databases">
        <authorList>
            <person name="Gupta K D."/>
        </authorList>
    </citation>
    <scope>NUCLEOTIDE SEQUENCE [LARGE SCALE GENOMIC DNA]</scope>
</reference>
<accession>A0A8S0XYZ5</accession>
<sequence>MPRRSNKRVKYSLFSENSANVESTAKPNAKQTSKILEFPYELILEILSYFEALPVPFTPDDARMNSFSTHLPESTLERSDTLRALSQTCRMWRNVFLPMVWQNLEVSATHSQSAAWYKVFGEALIRKSKLVCDNPDIASLVRSYTVIISRYSPFTVLPAFVQTIEALPNCHTLQILRAHHKMSTMFKGAFEGRSFPQIRTVVLPSQAHHVLRCCPEARRVICNSYDHGSQLVSAIAKNCKKVEVIEGLHWWHGDNTIERIPRAMPKLRIIKFSSLVHPDVLKPLAKLTKLETIVFPTTAQDFDTLIQSHDHRQELAFIKSAKELSRNSKATGRKTIVVRYTQWRPTANSYVSWSKVIELNDKSLELPTSSRTLHVS</sequence>
<dbReference type="EMBL" id="CACVBS010000074">
    <property type="protein sequence ID" value="CAA7269121.1"/>
    <property type="molecule type" value="Genomic_DNA"/>
</dbReference>
<protein>
    <recommendedName>
        <fullName evidence="3">F-box domain-containing protein</fullName>
    </recommendedName>
</protein>
<comment type="caution">
    <text evidence="1">The sequence shown here is derived from an EMBL/GenBank/DDBJ whole genome shotgun (WGS) entry which is preliminary data.</text>
</comment>
<organism evidence="1 2">
    <name type="scientific">Cyclocybe aegerita</name>
    <name type="common">Black poplar mushroom</name>
    <name type="synonym">Agrocybe aegerita</name>
    <dbReference type="NCBI Taxonomy" id="1973307"/>
    <lineage>
        <taxon>Eukaryota</taxon>
        <taxon>Fungi</taxon>
        <taxon>Dikarya</taxon>
        <taxon>Basidiomycota</taxon>
        <taxon>Agaricomycotina</taxon>
        <taxon>Agaricomycetes</taxon>
        <taxon>Agaricomycetidae</taxon>
        <taxon>Agaricales</taxon>
        <taxon>Agaricineae</taxon>
        <taxon>Bolbitiaceae</taxon>
        <taxon>Cyclocybe</taxon>
    </lineage>
</organism>
<dbReference type="OrthoDB" id="3251070at2759"/>
<dbReference type="Proteomes" id="UP000467700">
    <property type="component" value="Unassembled WGS sequence"/>
</dbReference>
<evidence type="ECO:0000313" key="2">
    <source>
        <dbReference type="Proteomes" id="UP000467700"/>
    </source>
</evidence>
<proteinExistence type="predicted"/>
<evidence type="ECO:0000313" key="1">
    <source>
        <dbReference type="EMBL" id="CAA7269121.1"/>
    </source>
</evidence>
<dbReference type="AlphaFoldDB" id="A0A8S0XYZ5"/>